<reference evidence="1 2" key="1">
    <citation type="submission" date="2021-06" db="EMBL/GenBank/DDBJ databases">
        <title>Actinomycetes sequencing.</title>
        <authorList>
            <person name="Shan Q."/>
        </authorList>
    </citation>
    <scope>NUCLEOTIDE SEQUENCE [LARGE SCALE GENOMIC DNA]</scope>
    <source>
        <strain evidence="1 2">NEAU-G5</strain>
    </source>
</reference>
<accession>A0ABS6ATV3</accession>
<evidence type="ECO:0000313" key="2">
    <source>
        <dbReference type="Proteomes" id="UP000733379"/>
    </source>
</evidence>
<name>A0ABS6ATV3_9NOCA</name>
<keyword evidence="2" id="KW-1185">Reference proteome</keyword>
<sequence>MGQETIDRRVGAVEVRTGKLETKVRDLDEAIYRIDRNLIGGQIMFDRIATALNVEMVTEEEIDGILEDMS</sequence>
<dbReference type="Proteomes" id="UP000733379">
    <property type="component" value="Unassembled WGS sequence"/>
</dbReference>
<organism evidence="1 2">
    <name type="scientific">Nocardia albiluteola</name>
    <dbReference type="NCBI Taxonomy" id="2842303"/>
    <lineage>
        <taxon>Bacteria</taxon>
        <taxon>Bacillati</taxon>
        <taxon>Actinomycetota</taxon>
        <taxon>Actinomycetes</taxon>
        <taxon>Mycobacteriales</taxon>
        <taxon>Nocardiaceae</taxon>
        <taxon>Nocardia</taxon>
    </lineage>
</organism>
<gene>
    <name evidence="1" type="ORF">KO481_07915</name>
</gene>
<comment type="caution">
    <text evidence="1">The sequence shown here is derived from an EMBL/GenBank/DDBJ whole genome shotgun (WGS) entry which is preliminary data.</text>
</comment>
<dbReference type="EMBL" id="JAHKNI010000002">
    <property type="protein sequence ID" value="MBU3061447.1"/>
    <property type="molecule type" value="Genomic_DNA"/>
</dbReference>
<dbReference type="RefSeq" id="WP_215916330.1">
    <property type="nucleotide sequence ID" value="NZ_JAHKNI010000002.1"/>
</dbReference>
<protein>
    <submittedName>
        <fullName evidence="1">Uncharacterized protein</fullName>
    </submittedName>
</protein>
<proteinExistence type="predicted"/>
<evidence type="ECO:0000313" key="1">
    <source>
        <dbReference type="EMBL" id="MBU3061447.1"/>
    </source>
</evidence>